<dbReference type="Proteomes" id="UP000572817">
    <property type="component" value="Unassembled WGS sequence"/>
</dbReference>
<dbReference type="PANTHER" id="PTHR46300">
    <property type="entry name" value="P450, PUTATIVE (EUROFUNG)-RELATED-RELATED"/>
    <property type="match status" value="1"/>
</dbReference>
<keyword evidence="6" id="KW-0732">Signal</keyword>
<dbReference type="GO" id="GO:0020037">
    <property type="term" value="F:heme binding"/>
    <property type="evidence" value="ECO:0007669"/>
    <property type="project" value="InterPro"/>
</dbReference>
<dbReference type="PRINTS" id="PR00463">
    <property type="entry name" value="EP450I"/>
</dbReference>
<dbReference type="InterPro" id="IPR050364">
    <property type="entry name" value="Cytochrome_P450_fung"/>
</dbReference>
<evidence type="ECO:0000256" key="5">
    <source>
        <dbReference type="PIRSR" id="PIRSR602401-1"/>
    </source>
</evidence>
<proteinExistence type="inferred from homology"/>
<organism evidence="7 8">
    <name type="scientific">Botryosphaeria dothidea</name>
    <dbReference type="NCBI Taxonomy" id="55169"/>
    <lineage>
        <taxon>Eukaryota</taxon>
        <taxon>Fungi</taxon>
        <taxon>Dikarya</taxon>
        <taxon>Ascomycota</taxon>
        <taxon>Pezizomycotina</taxon>
        <taxon>Dothideomycetes</taxon>
        <taxon>Dothideomycetes incertae sedis</taxon>
        <taxon>Botryosphaeriales</taxon>
        <taxon>Botryosphaeriaceae</taxon>
        <taxon>Botryosphaeria</taxon>
    </lineage>
</organism>
<keyword evidence="4 5" id="KW-0408">Iron</keyword>
<reference evidence="7" key="1">
    <citation type="submission" date="2020-04" db="EMBL/GenBank/DDBJ databases">
        <title>Genome Assembly and Annotation of Botryosphaeria dothidea sdau 11-99, a Latent Pathogen of Apple Fruit Ring Rot in China.</title>
        <authorList>
            <person name="Yu C."/>
            <person name="Diao Y."/>
            <person name="Lu Q."/>
            <person name="Zhao J."/>
            <person name="Cui S."/>
            <person name="Peng C."/>
            <person name="He B."/>
            <person name="Liu H."/>
        </authorList>
    </citation>
    <scope>NUCLEOTIDE SEQUENCE [LARGE SCALE GENOMIC DNA]</scope>
    <source>
        <strain evidence="7">Sdau11-99</strain>
    </source>
</reference>
<keyword evidence="5" id="KW-0349">Heme</keyword>
<sequence>MEQLVAFLIIGFILWIAIRASKTDIPEMKGLPELPGVPIFGSLFLLGKHHARNCAKLREKYGDVFQVKLGNRRIIYANSFDAVKELWIHNQSALVSRPTFWTFHNVVSETQGVFTLGTSPWNESTKRARKAAATALNRQAVQTYLPLIDLEATSSINKLFQAVKGDSEVDPNGYFQRFSINISLTLTYGIRLKGTIQNETLKEVVEVERQMGNIRGVAHCWQDYVPFLRLWPGYKKMAIEYRARRDEYILSFYRELKQRIADGTDNPCIAGNVLKDPEATLQENELKTICLTMVAAGLDTLPGNINMTIAYLSSPHGQQVQERAHEDIIKSYPNEDPWHMCLIEEKSEYMRSFTKEILRYWSTLNMSFTRQSTKPITYKGATIPAGTPFFMNMWAANHDPTHFDSPMNFVPERFVGIPDAGAGTQHFAYGAGTRMCAGVHLANRELYVIFVRMILALHIRPCDDPRSHPVLDTIDCNAVPTSMVTQPKPFRVKLVPRNAEKLKGWIEGSFEKTAYL</sequence>
<dbReference type="PANTHER" id="PTHR46300:SF9">
    <property type="entry name" value="P450, PUTATIVE-RELATED"/>
    <property type="match status" value="1"/>
</dbReference>
<evidence type="ECO:0000313" key="8">
    <source>
        <dbReference type="Proteomes" id="UP000572817"/>
    </source>
</evidence>
<comment type="cofactor">
    <cofactor evidence="5">
        <name>heme</name>
        <dbReference type="ChEBI" id="CHEBI:30413"/>
    </cofactor>
</comment>
<accession>A0A8H4J0C1</accession>
<keyword evidence="8" id="KW-1185">Reference proteome</keyword>
<evidence type="ECO:0000256" key="2">
    <source>
        <dbReference type="ARBA" id="ARBA00022723"/>
    </source>
</evidence>
<dbReference type="InterPro" id="IPR001128">
    <property type="entry name" value="Cyt_P450"/>
</dbReference>
<dbReference type="EMBL" id="WWBZ02000014">
    <property type="protein sequence ID" value="KAF4310592.1"/>
    <property type="molecule type" value="Genomic_DNA"/>
</dbReference>
<dbReference type="AlphaFoldDB" id="A0A8H4J0C1"/>
<dbReference type="SUPFAM" id="SSF48264">
    <property type="entry name" value="Cytochrome P450"/>
    <property type="match status" value="1"/>
</dbReference>
<dbReference type="InterPro" id="IPR036396">
    <property type="entry name" value="Cyt_P450_sf"/>
</dbReference>
<keyword evidence="2 5" id="KW-0479">Metal-binding</keyword>
<feature type="binding site" description="axial binding residue" evidence="5">
    <location>
        <position position="436"/>
    </location>
    <ligand>
        <name>heme</name>
        <dbReference type="ChEBI" id="CHEBI:30413"/>
    </ligand>
    <ligandPart>
        <name>Fe</name>
        <dbReference type="ChEBI" id="CHEBI:18248"/>
    </ligandPart>
</feature>
<comment type="caution">
    <text evidence="7">The sequence shown here is derived from an EMBL/GenBank/DDBJ whole genome shotgun (WGS) entry which is preliminary data.</text>
</comment>
<dbReference type="InterPro" id="IPR002401">
    <property type="entry name" value="Cyt_P450_E_grp-I"/>
</dbReference>
<gene>
    <name evidence="7" type="ORF">GTA08_BOTSDO13842</name>
</gene>
<dbReference type="GO" id="GO:0004497">
    <property type="term" value="F:monooxygenase activity"/>
    <property type="evidence" value="ECO:0007669"/>
    <property type="project" value="InterPro"/>
</dbReference>
<dbReference type="GO" id="GO:0005506">
    <property type="term" value="F:iron ion binding"/>
    <property type="evidence" value="ECO:0007669"/>
    <property type="project" value="InterPro"/>
</dbReference>
<feature type="chain" id="PRO_5034866088" evidence="6">
    <location>
        <begin position="21"/>
        <end position="516"/>
    </location>
</feature>
<evidence type="ECO:0000256" key="6">
    <source>
        <dbReference type="SAM" id="SignalP"/>
    </source>
</evidence>
<feature type="signal peptide" evidence="6">
    <location>
        <begin position="1"/>
        <end position="20"/>
    </location>
</feature>
<evidence type="ECO:0000256" key="3">
    <source>
        <dbReference type="ARBA" id="ARBA00023002"/>
    </source>
</evidence>
<dbReference type="OrthoDB" id="1055148at2759"/>
<evidence type="ECO:0000256" key="1">
    <source>
        <dbReference type="ARBA" id="ARBA00010617"/>
    </source>
</evidence>
<keyword evidence="3" id="KW-0560">Oxidoreductase</keyword>
<evidence type="ECO:0000313" key="7">
    <source>
        <dbReference type="EMBL" id="KAF4310592.1"/>
    </source>
</evidence>
<name>A0A8H4J0C1_9PEZI</name>
<dbReference type="Pfam" id="PF00067">
    <property type="entry name" value="p450"/>
    <property type="match status" value="1"/>
</dbReference>
<dbReference type="GO" id="GO:0016705">
    <property type="term" value="F:oxidoreductase activity, acting on paired donors, with incorporation or reduction of molecular oxygen"/>
    <property type="evidence" value="ECO:0007669"/>
    <property type="project" value="InterPro"/>
</dbReference>
<protein>
    <submittedName>
        <fullName evidence="7">Uncharacterized protein</fullName>
    </submittedName>
</protein>
<evidence type="ECO:0000256" key="4">
    <source>
        <dbReference type="ARBA" id="ARBA00023004"/>
    </source>
</evidence>
<dbReference type="Gene3D" id="1.10.630.10">
    <property type="entry name" value="Cytochrome P450"/>
    <property type="match status" value="1"/>
</dbReference>
<comment type="similarity">
    <text evidence="1">Belongs to the cytochrome P450 family.</text>
</comment>